<organism evidence="18 19">
    <name type="scientific">Carnegiea gigantea</name>
    <dbReference type="NCBI Taxonomy" id="171969"/>
    <lineage>
        <taxon>Eukaryota</taxon>
        <taxon>Viridiplantae</taxon>
        <taxon>Streptophyta</taxon>
        <taxon>Embryophyta</taxon>
        <taxon>Tracheophyta</taxon>
        <taxon>Spermatophyta</taxon>
        <taxon>Magnoliopsida</taxon>
        <taxon>eudicotyledons</taxon>
        <taxon>Gunneridae</taxon>
        <taxon>Pentapetalae</taxon>
        <taxon>Caryophyllales</taxon>
        <taxon>Cactineae</taxon>
        <taxon>Cactaceae</taxon>
        <taxon>Cactoideae</taxon>
        <taxon>Echinocereeae</taxon>
        <taxon>Carnegiea</taxon>
    </lineage>
</organism>
<dbReference type="GO" id="GO:0008270">
    <property type="term" value="F:zinc ion binding"/>
    <property type="evidence" value="ECO:0007669"/>
    <property type="project" value="UniProtKB-KW"/>
</dbReference>
<feature type="domain" description="RING-type" evidence="17">
    <location>
        <begin position="147"/>
        <end position="189"/>
    </location>
</feature>
<comment type="similarity">
    <text evidence="13">Belongs to the RING-type zinc finger family. ATL subfamily.</text>
</comment>
<dbReference type="FunFam" id="3.30.40.10:FF:000187">
    <property type="entry name" value="E3 ubiquitin-protein ligase ATL6"/>
    <property type="match status" value="2"/>
</dbReference>
<dbReference type="SUPFAM" id="SSF57850">
    <property type="entry name" value="RING/U-box"/>
    <property type="match status" value="2"/>
</dbReference>
<keyword evidence="19" id="KW-1185">Reference proteome</keyword>
<comment type="caution">
    <text evidence="18">The sequence shown here is derived from an EMBL/GenBank/DDBJ whole genome shotgun (WGS) entry which is preliminary data.</text>
</comment>
<feature type="region of interest" description="Disordered" evidence="15">
    <location>
        <begin position="611"/>
        <end position="643"/>
    </location>
</feature>
<feature type="transmembrane region" description="Helical" evidence="16">
    <location>
        <begin position="56"/>
        <end position="81"/>
    </location>
</feature>
<keyword evidence="10" id="KW-0862">Zinc</keyword>
<dbReference type="SMART" id="SM00184">
    <property type="entry name" value="RING"/>
    <property type="match status" value="2"/>
</dbReference>
<evidence type="ECO:0000256" key="4">
    <source>
        <dbReference type="ARBA" id="ARBA00012483"/>
    </source>
</evidence>
<accession>A0A9Q1GQ89</accession>
<evidence type="ECO:0000259" key="17">
    <source>
        <dbReference type="PROSITE" id="PS50089"/>
    </source>
</evidence>
<evidence type="ECO:0000256" key="16">
    <source>
        <dbReference type="SAM" id="Phobius"/>
    </source>
</evidence>
<dbReference type="Proteomes" id="UP001153076">
    <property type="component" value="Unassembled WGS sequence"/>
</dbReference>
<dbReference type="AlphaFoldDB" id="A0A9Q1GQ89"/>
<evidence type="ECO:0000256" key="3">
    <source>
        <dbReference type="ARBA" id="ARBA00004906"/>
    </source>
</evidence>
<dbReference type="Pfam" id="PF13639">
    <property type="entry name" value="zf-RING_2"/>
    <property type="match status" value="2"/>
</dbReference>
<evidence type="ECO:0000256" key="15">
    <source>
        <dbReference type="SAM" id="MobiDB-lite"/>
    </source>
</evidence>
<dbReference type="Gene3D" id="3.30.40.10">
    <property type="entry name" value="Zinc/RING finger domain, C3HC4 (zinc finger)"/>
    <property type="match status" value="2"/>
</dbReference>
<dbReference type="PANTHER" id="PTHR46913:SF19">
    <property type="entry name" value="RING-TYPE E3 UBIQUITIN TRANSFERASE"/>
    <property type="match status" value="1"/>
</dbReference>
<evidence type="ECO:0000256" key="9">
    <source>
        <dbReference type="ARBA" id="ARBA00022786"/>
    </source>
</evidence>
<dbReference type="GO" id="GO:0016020">
    <property type="term" value="C:membrane"/>
    <property type="evidence" value="ECO:0007669"/>
    <property type="project" value="UniProtKB-SubCell"/>
</dbReference>
<feature type="transmembrane region" description="Helical" evidence="16">
    <location>
        <begin position="400"/>
        <end position="422"/>
    </location>
</feature>
<dbReference type="EC" id="2.3.2.27" evidence="4"/>
<keyword evidence="8 14" id="KW-0863">Zinc-finger</keyword>
<evidence type="ECO:0000256" key="6">
    <source>
        <dbReference type="ARBA" id="ARBA00022692"/>
    </source>
</evidence>
<comment type="subcellular location">
    <subcellularLocation>
        <location evidence="2">Membrane</location>
        <topology evidence="2">Single-pass membrane protein</topology>
    </subcellularLocation>
</comment>
<evidence type="ECO:0000256" key="7">
    <source>
        <dbReference type="ARBA" id="ARBA00022723"/>
    </source>
</evidence>
<sequence length="682" mass="74628">MAELPPSSEGGVSCIFTDCDKANPNSSCVYTCVFSGPFLSPPPPPPPPPAATRSHLAPFLIAAVCILGISFLLLTTCTIILRYRFSRRRWNSSARVDDSPADDGGGSVVDHPIWHITTIGLQQSVIDSITAFKYKKLDGLLIEGSDCSVCLTEFEDGDELRLLPKCSHAFHVSCIDTWLRSHKNCPICRAPVVNDAMVAGTFSSRQLGSSRLDPREDAQMENSEYNDGGLVGGDESHPLREGDDVLVNLPIEGVRLAEMLKKNRELRILSDLGENHRFRGDEDGVDPIRRSISLNSSATLAMYRAASDVCALESEGSSSSSHLVAEEEQKNNFDDKGTKRGYTIKIRFAIDHQNLNSFHYYWLLLILLFLSPHLLHLATAQQPSDSSSSSSDGNDYASPSLAVIVIVIVIVFFMTGCISLYIHLCSDASSAASTTVAAAGLSKRGIEKSVIETFPTFLYSEVKELKYGKESLECAVCLNEFQEDDTLRLLPKCDHVFHSECIDAWLDGHSTCPVCRANLLPDPNNNNNNNSESRFTAEEGVPSGERILTVEEVRIPISGEEKGNLKLNQSKFPRSHSTGHSMSRPGGDSERFTLKLPAEVRRQLVARSKLKRATSQLNLPRASSSRRGYRGGGGGEGSGSSRYSGLFSRSISKVVSFKWTLPKVRADGDVTEFPTMGDDIKP</sequence>
<evidence type="ECO:0000256" key="14">
    <source>
        <dbReference type="PROSITE-ProRule" id="PRU00175"/>
    </source>
</evidence>
<feature type="transmembrane region" description="Helical" evidence="16">
    <location>
        <begin position="360"/>
        <end position="380"/>
    </location>
</feature>
<gene>
    <name evidence="18" type="ORF">Cgig2_014147</name>
</gene>
<evidence type="ECO:0000256" key="5">
    <source>
        <dbReference type="ARBA" id="ARBA00022679"/>
    </source>
</evidence>
<keyword evidence="9" id="KW-0833">Ubl conjugation pathway</keyword>
<keyword evidence="6 16" id="KW-0812">Transmembrane</keyword>
<keyword evidence="5" id="KW-0808">Transferase</keyword>
<evidence type="ECO:0000313" key="19">
    <source>
        <dbReference type="Proteomes" id="UP001153076"/>
    </source>
</evidence>
<keyword evidence="11 16" id="KW-1133">Transmembrane helix</keyword>
<feature type="domain" description="RING-type" evidence="17">
    <location>
        <begin position="474"/>
        <end position="516"/>
    </location>
</feature>
<dbReference type="InterPro" id="IPR013083">
    <property type="entry name" value="Znf_RING/FYVE/PHD"/>
</dbReference>
<dbReference type="SMART" id="SM01197">
    <property type="entry name" value="FANCL_C"/>
    <property type="match status" value="1"/>
</dbReference>
<feature type="compositionally biased region" description="Polar residues" evidence="15">
    <location>
        <begin position="566"/>
        <end position="581"/>
    </location>
</feature>
<proteinExistence type="inferred from homology"/>
<dbReference type="OrthoDB" id="9984778at2759"/>
<evidence type="ECO:0000256" key="10">
    <source>
        <dbReference type="ARBA" id="ARBA00022833"/>
    </source>
</evidence>
<dbReference type="EMBL" id="JAKOGI010001625">
    <property type="protein sequence ID" value="KAJ8424675.1"/>
    <property type="molecule type" value="Genomic_DNA"/>
</dbReference>
<keyword evidence="12 16" id="KW-0472">Membrane</keyword>
<evidence type="ECO:0000313" key="18">
    <source>
        <dbReference type="EMBL" id="KAJ8424675.1"/>
    </source>
</evidence>
<protein>
    <recommendedName>
        <fullName evidence="4">RING-type E3 ubiquitin transferase</fullName>
        <ecNumber evidence="4">2.3.2.27</ecNumber>
    </recommendedName>
</protein>
<evidence type="ECO:0000256" key="11">
    <source>
        <dbReference type="ARBA" id="ARBA00022989"/>
    </source>
</evidence>
<dbReference type="PROSITE" id="PS50089">
    <property type="entry name" value="ZF_RING_2"/>
    <property type="match status" value="2"/>
</dbReference>
<dbReference type="GO" id="GO:0016567">
    <property type="term" value="P:protein ubiquitination"/>
    <property type="evidence" value="ECO:0007669"/>
    <property type="project" value="InterPro"/>
</dbReference>
<dbReference type="InterPro" id="IPR044600">
    <property type="entry name" value="ATL1/ATL16-like"/>
</dbReference>
<reference evidence="18" key="1">
    <citation type="submission" date="2022-04" db="EMBL/GenBank/DDBJ databases">
        <title>Carnegiea gigantea Genome sequencing and assembly v2.</title>
        <authorList>
            <person name="Copetti D."/>
            <person name="Sanderson M.J."/>
            <person name="Burquez A."/>
            <person name="Wojciechowski M.F."/>
        </authorList>
    </citation>
    <scope>NUCLEOTIDE SEQUENCE</scope>
    <source>
        <strain evidence="18">SGP5-SGP5p</strain>
        <tissue evidence="18">Aerial part</tissue>
    </source>
</reference>
<name>A0A9Q1GQ89_9CARY</name>
<keyword evidence="7" id="KW-0479">Metal-binding</keyword>
<feature type="compositionally biased region" description="Polar residues" evidence="15">
    <location>
        <begin position="613"/>
        <end position="622"/>
    </location>
</feature>
<comment type="pathway">
    <text evidence="3">Protein modification; protein ubiquitination.</text>
</comment>
<evidence type="ECO:0000256" key="8">
    <source>
        <dbReference type="ARBA" id="ARBA00022771"/>
    </source>
</evidence>
<dbReference type="GO" id="GO:0061630">
    <property type="term" value="F:ubiquitin protein ligase activity"/>
    <property type="evidence" value="ECO:0007669"/>
    <property type="project" value="UniProtKB-EC"/>
</dbReference>
<dbReference type="PANTHER" id="PTHR46913">
    <property type="entry name" value="RING-H2 FINGER PROTEIN ATL16"/>
    <property type="match status" value="1"/>
</dbReference>
<dbReference type="CDD" id="cd16461">
    <property type="entry name" value="RING-H2_EL5-like"/>
    <property type="match status" value="2"/>
</dbReference>
<evidence type="ECO:0000256" key="2">
    <source>
        <dbReference type="ARBA" id="ARBA00004167"/>
    </source>
</evidence>
<feature type="region of interest" description="Disordered" evidence="15">
    <location>
        <begin position="562"/>
        <end position="592"/>
    </location>
</feature>
<comment type="catalytic activity">
    <reaction evidence="1">
        <text>S-ubiquitinyl-[E2 ubiquitin-conjugating enzyme]-L-cysteine + [acceptor protein]-L-lysine = [E2 ubiquitin-conjugating enzyme]-L-cysteine + N(6)-ubiquitinyl-[acceptor protein]-L-lysine.</text>
        <dbReference type="EC" id="2.3.2.27"/>
    </reaction>
</comment>
<feature type="region of interest" description="Disordered" evidence="15">
    <location>
        <begin position="207"/>
        <end position="237"/>
    </location>
</feature>
<dbReference type="InterPro" id="IPR001841">
    <property type="entry name" value="Znf_RING"/>
</dbReference>
<evidence type="ECO:0000256" key="1">
    <source>
        <dbReference type="ARBA" id="ARBA00000900"/>
    </source>
</evidence>
<evidence type="ECO:0000256" key="13">
    <source>
        <dbReference type="ARBA" id="ARBA00024209"/>
    </source>
</evidence>
<evidence type="ECO:0000256" key="12">
    <source>
        <dbReference type="ARBA" id="ARBA00023136"/>
    </source>
</evidence>